<dbReference type="AlphaFoldDB" id="A0A127PAC1"/>
<accession>A0A127PAC1</accession>
<dbReference type="EMBL" id="CP013232">
    <property type="protein sequence ID" value="AMO94756.1"/>
    <property type="molecule type" value="Genomic_DNA"/>
</dbReference>
<gene>
    <name evidence="2" type="ORF">CFter6_2065</name>
</gene>
<dbReference type="PATRIC" id="fig|158899.10.peg.2064"/>
<reference evidence="2 3" key="1">
    <citation type="submission" date="2015-11" db="EMBL/GenBank/DDBJ databases">
        <title>Exploring the genomic traits of fungus-feeding bacterial genus Collimonas.</title>
        <authorList>
            <person name="Song C."/>
            <person name="Schmidt R."/>
            <person name="de Jager V."/>
            <person name="Krzyzanowska D."/>
            <person name="Jongedijk E."/>
            <person name="Cankar K."/>
            <person name="Beekwilder J."/>
            <person name="van Veen A."/>
            <person name="de Boer W."/>
            <person name="van Veen J.A."/>
            <person name="Garbeva P."/>
        </authorList>
    </citation>
    <scope>NUCLEOTIDE SEQUENCE [LARGE SCALE GENOMIC DNA]</scope>
    <source>
        <strain evidence="2 3">Ter6</strain>
    </source>
</reference>
<sequence>MLLKYQTVVQSAIANHSILRKPRQARLQEIPSEPPPHRRGTGTFVAQ</sequence>
<evidence type="ECO:0000313" key="3">
    <source>
        <dbReference type="Proteomes" id="UP000072421"/>
    </source>
</evidence>
<name>A0A127PAC1_9BURK</name>
<evidence type="ECO:0000256" key="1">
    <source>
        <dbReference type="SAM" id="MobiDB-lite"/>
    </source>
</evidence>
<organism evidence="2">
    <name type="scientific">Collimonas fungivorans</name>
    <dbReference type="NCBI Taxonomy" id="158899"/>
    <lineage>
        <taxon>Bacteria</taxon>
        <taxon>Pseudomonadati</taxon>
        <taxon>Pseudomonadota</taxon>
        <taxon>Betaproteobacteria</taxon>
        <taxon>Burkholderiales</taxon>
        <taxon>Oxalobacteraceae</taxon>
        <taxon>Collimonas</taxon>
    </lineage>
</organism>
<feature type="region of interest" description="Disordered" evidence="1">
    <location>
        <begin position="26"/>
        <end position="47"/>
    </location>
</feature>
<dbReference type="Proteomes" id="UP000072421">
    <property type="component" value="Chromosome"/>
</dbReference>
<evidence type="ECO:0000313" key="2">
    <source>
        <dbReference type="EMBL" id="AMO94756.1"/>
    </source>
</evidence>
<proteinExistence type="predicted"/>
<protein>
    <submittedName>
        <fullName evidence="2">Uncharacterized protein</fullName>
    </submittedName>
</protein>